<dbReference type="EMBL" id="PIOD01000014">
    <property type="protein sequence ID" value="RDW17282.1"/>
    <property type="molecule type" value="Genomic_DNA"/>
</dbReference>
<proteinExistence type="predicted"/>
<dbReference type="InterPro" id="IPR000182">
    <property type="entry name" value="GNAT_dom"/>
</dbReference>
<dbReference type="Proteomes" id="UP000256520">
    <property type="component" value="Unassembled WGS sequence"/>
</dbReference>
<accession>A0A3D8PNP3</accession>
<dbReference type="InterPro" id="IPR027365">
    <property type="entry name" value="GNAT_acetyltra_YdfB-like"/>
</dbReference>
<organism evidence="2 3">
    <name type="scientific">Oceanobacillus chungangensis</name>
    <dbReference type="NCBI Taxonomy" id="1229152"/>
    <lineage>
        <taxon>Bacteria</taxon>
        <taxon>Bacillati</taxon>
        <taxon>Bacillota</taxon>
        <taxon>Bacilli</taxon>
        <taxon>Bacillales</taxon>
        <taxon>Bacillaceae</taxon>
        <taxon>Oceanobacillus</taxon>
    </lineage>
</organism>
<evidence type="ECO:0000313" key="3">
    <source>
        <dbReference type="Proteomes" id="UP000256520"/>
    </source>
</evidence>
<dbReference type="SUPFAM" id="SSF55729">
    <property type="entry name" value="Acyl-CoA N-acyltransferases (Nat)"/>
    <property type="match status" value="1"/>
</dbReference>
<gene>
    <name evidence="2" type="ORF">CWR45_12880</name>
</gene>
<dbReference type="GO" id="GO:0016747">
    <property type="term" value="F:acyltransferase activity, transferring groups other than amino-acyl groups"/>
    <property type="evidence" value="ECO:0007669"/>
    <property type="project" value="InterPro"/>
</dbReference>
<dbReference type="AlphaFoldDB" id="A0A3D8PNP3"/>
<feature type="domain" description="N-acetyltransferase" evidence="1">
    <location>
        <begin position="149"/>
        <end position="276"/>
    </location>
</feature>
<keyword evidence="3" id="KW-1185">Reference proteome</keyword>
<keyword evidence="2" id="KW-0808">Transferase</keyword>
<dbReference type="PROSITE" id="PS51186">
    <property type="entry name" value="GNAT"/>
    <property type="match status" value="1"/>
</dbReference>
<dbReference type="PANTHER" id="PTHR31143:SF2">
    <property type="entry name" value="FR47-LIKE DOMAIN-CONTAINING PROTEIN-RELATED"/>
    <property type="match status" value="1"/>
</dbReference>
<sequence>MISELHKFEFYKCKGLLHEQGQIEAKAVIEGINPGRVFVDDIGSPTAGLIWLGNNDGFFFIGNENNDEFNNELNYFIDKVIMPEAKKVSLDYFEGIGDHQKWDLTIKKLFEHRKLESWKQRVYLLQKEDYRSNYESDIEQGYEVVKICNNFLENRENSIKNIEFLHSKIMEFWSSIENFLNDGIGYCIVYESEIVSICFSGFVVGNVHCIGIETFEEHRGKKLAKKLAHRFVKDCLENDSVPYWDCMESNKPSIAVAENIGFKNVSNYKGYYFPFE</sequence>
<dbReference type="InterPro" id="IPR016181">
    <property type="entry name" value="Acyl_CoA_acyltransferase"/>
</dbReference>
<evidence type="ECO:0000259" key="1">
    <source>
        <dbReference type="PROSITE" id="PS51186"/>
    </source>
</evidence>
<dbReference type="RefSeq" id="WP_115750293.1">
    <property type="nucleotide sequence ID" value="NZ_PIOD01000014.1"/>
</dbReference>
<dbReference type="PANTHER" id="PTHR31143">
    <property type="match status" value="1"/>
</dbReference>
<evidence type="ECO:0000313" key="2">
    <source>
        <dbReference type="EMBL" id="RDW17282.1"/>
    </source>
</evidence>
<dbReference type="Gene3D" id="3.40.630.30">
    <property type="match status" value="1"/>
</dbReference>
<dbReference type="Pfam" id="PF12746">
    <property type="entry name" value="GNAT_acetyltran"/>
    <property type="match status" value="1"/>
</dbReference>
<dbReference type="OrthoDB" id="7054616at2"/>
<reference evidence="3" key="1">
    <citation type="submission" date="2017-11" db="EMBL/GenBank/DDBJ databases">
        <authorList>
            <person name="Zhu W."/>
        </authorList>
    </citation>
    <scope>NUCLEOTIDE SEQUENCE [LARGE SCALE GENOMIC DNA]</scope>
    <source>
        <strain evidence="3">CAU 1051</strain>
    </source>
</reference>
<protein>
    <submittedName>
        <fullName evidence="2">GNAT family N-acetyltransferase</fullName>
    </submittedName>
</protein>
<comment type="caution">
    <text evidence="2">The sequence shown here is derived from an EMBL/GenBank/DDBJ whole genome shotgun (WGS) entry which is preliminary data.</text>
</comment>
<name>A0A3D8PNP3_9BACI</name>